<keyword evidence="3" id="KW-1185">Reference proteome</keyword>
<gene>
    <name evidence="2" type="ORF">QEH52_06815</name>
</gene>
<organism evidence="2 3">
    <name type="scientific">Thalassobacterium maritimum</name>
    <dbReference type="NCBI Taxonomy" id="3041265"/>
    <lineage>
        <taxon>Bacteria</taxon>
        <taxon>Pseudomonadati</taxon>
        <taxon>Verrucomicrobiota</taxon>
        <taxon>Opitutia</taxon>
        <taxon>Puniceicoccales</taxon>
        <taxon>Coraliomargaritaceae</taxon>
        <taxon>Thalassobacterium</taxon>
    </lineage>
</organism>
<dbReference type="Proteomes" id="UP001225316">
    <property type="component" value="Unassembled WGS sequence"/>
</dbReference>
<comment type="caution">
    <text evidence="2">The sequence shown here is derived from an EMBL/GenBank/DDBJ whole genome shotgun (WGS) entry which is preliminary data.</text>
</comment>
<evidence type="ECO:0000313" key="2">
    <source>
        <dbReference type="EMBL" id="MDQ8207212.1"/>
    </source>
</evidence>
<keyword evidence="1" id="KW-0472">Membrane</keyword>
<reference evidence="2 3" key="1">
    <citation type="submission" date="2023-04" db="EMBL/GenBank/DDBJ databases">
        <title>A novel bacteria isolated from coastal sediment.</title>
        <authorList>
            <person name="Liu X.-J."/>
            <person name="Du Z.-J."/>
        </authorList>
    </citation>
    <scope>NUCLEOTIDE SEQUENCE [LARGE SCALE GENOMIC DNA]</scope>
    <source>
        <strain evidence="2 3">SDUM461003</strain>
    </source>
</reference>
<keyword evidence="1" id="KW-0812">Transmembrane</keyword>
<sequence>MKPRNRLPNTQAQGGFALVLALTLMGFVLVLLVSMTLMINVETVSSQATLSQLRAKESARLALMMALGDLQRYAGPDQRVTARAEILNSDLASDHPYWTGAWDSNNMSSNPHWMVSWQDQSSQIPPTDTLQLLGSGAAGALSSNYVNAPVIHVIGNNSSNNSKIAWWVSDDGVKASAGNRPRQLRATSNFLTTESFDALDLLVASSQGLESIFPNYDRFSSSDAKHLDRVFSYKQLLAQSDFLEADADFSNEAGYHSIAPFSLGVLSNTLSGSDGGLLRDLSLFPQMLGTELAEYLQLGEAHADAQNLLSDAVASKRLFSQIQGLEAIGPLNDGDIATPIAPILSNFMMAFTIRSESPVASNPNFYLRMRFFCEFWNPYTNALSMQDEANNNLELELEINGLPEVTVHKTTGTLAHSAPIDIQSLTGQPSHPDNSMVIRLVNDTSQDWLPGQSKNWTGVDATRATGASPYYSIQNDGKSWNDPDHNLGGATGIDTFEPRLTSDLRHESTGNNNITVKVYLVNDATNERELLSTIDSLEYQPVSTRPSGYSNTHSGSKFGYHFILRGPHLSANDSEYYRGRWLYDHDPRNPAPEFNPDWNLDNDPDVPSGSAYVPIKDGISTLLTPAPAEIFDPDTINTIVFRRIMDRSSGINGQHYNTLWQNAPLFELPRERILSLASLQHLYFHNERPFQVGNSWGSDGATNTSAWFDRYYFSGFSRSDNPNSFDTTTGPTNPSLVFYHPNDFANELNDWQANTASDTEAAKNPAELLMVANRFNVNSTSVAAWKAVLSSLRLDNFEYLDYPEQDTSDLSTLTINQQSRIGSFARFSHSLEETYEAPETPAFDNGESIAPSAFYRHGARRFDDDEFEAFAEEIVRLIKERASPFATMESFISAASGEEESLLEKAIAAVFAPSGRQEWDHQWETTGVRGNNADIIEIDHFSPGFLTQADVLSAIGPMLAPRSDTFTIRTRGDSINLEGQSEASAYLEATFQRTPETVDSTANPTESNDRRFILISLRWLSEKEV</sequence>
<keyword evidence="1" id="KW-1133">Transmembrane helix</keyword>
<feature type="transmembrane region" description="Helical" evidence="1">
    <location>
        <begin position="12"/>
        <end position="39"/>
    </location>
</feature>
<evidence type="ECO:0000256" key="1">
    <source>
        <dbReference type="SAM" id="Phobius"/>
    </source>
</evidence>
<evidence type="ECO:0008006" key="4">
    <source>
        <dbReference type="Google" id="ProtNLM"/>
    </source>
</evidence>
<dbReference type="RefSeq" id="WP_308949348.1">
    <property type="nucleotide sequence ID" value="NZ_JARXHW010000011.1"/>
</dbReference>
<proteinExistence type="predicted"/>
<protein>
    <recommendedName>
        <fullName evidence="4">Type 4 fimbrial biogenesis protein PilX N-terminal domain-containing protein</fullName>
    </recommendedName>
</protein>
<evidence type="ECO:0000313" key="3">
    <source>
        <dbReference type="Proteomes" id="UP001225316"/>
    </source>
</evidence>
<dbReference type="EMBL" id="JARXHW010000011">
    <property type="protein sequence ID" value="MDQ8207212.1"/>
    <property type="molecule type" value="Genomic_DNA"/>
</dbReference>
<name>A0ABU1AUA4_9BACT</name>
<accession>A0ABU1AUA4</accession>